<dbReference type="InterPro" id="IPR011047">
    <property type="entry name" value="Quinoprotein_ADH-like_sf"/>
</dbReference>
<evidence type="ECO:0000259" key="5">
    <source>
        <dbReference type="Pfam" id="PF13271"/>
    </source>
</evidence>
<proteinExistence type="predicted"/>
<dbReference type="PANTHER" id="PTHR19871">
    <property type="entry name" value="BETA TRANSDUCIN-RELATED PROTEIN"/>
    <property type="match status" value="1"/>
</dbReference>
<evidence type="ECO:0000259" key="6">
    <source>
        <dbReference type="Pfam" id="PF23586"/>
    </source>
</evidence>
<dbReference type="Pfam" id="PF25469">
    <property type="entry name" value="WHD_NWD1"/>
    <property type="match status" value="1"/>
</dbReference>
<dbReference type="Proteomes" id="UP000694941">
    <property type="component" value="Unplaced"/>
</dbReference>
<evidence type="ECO:0000256" key="2">
    <source>
        <dbReference type="ARBA" id="ARBA00022737"/>
    </source>
</evidence>
<dbReference type="InterPro" id="IPR007111">
    <property type="entry name" value="NACHT_NTPase"/>
</dbReference>
<dbReference type="PROSITE" id="PS50082">
    <property type="entry name" value="WD_REPEATS_2"/>
    <property type="match status" value="1"/>
</dbReference>
<evidence type="ECO:0000259" key="7">
    <source>
        <dbReference type="Pfam" id="PF25469"/>
    </source>
</evidence>
<organism evidence="8 9">
    <name type="scientific">Limulus polyphemus</name>
    <name type="common">Atlantic horseshoe crab</name>
    <dbReference type="NCBI Taxonomy" id="6850"/>
    <lineage>
        <taxon>Eukaryota</taxon>
        <taxon>Metazoa</taxon>
        <taxon>Ecdysozoa</taxon>
        <taxon>Arthropoda</taxon>
        <taxon>Chelicerata</taxon>
        <taxon>Merostomata</taxon>
        <taxon>Xiphosura</taxon>
        <taxon>Limulidae</taxon>
        <taxon>Limulus</taxon>
    </lineage>
</organism>
<keyword evidence="1 3" id="KW-0853">WD repeat</keyword>
<keyword evidence="8" id="KW-1185">Reference proteome</keyword>
<name>A0ABM1S3Q9_LIMPO</name>
<dbReference type="PANTHER" id="PTHR19871:SF14">
    <property type="entry name" value="DUF4062 DOMAIN-CONTAINING PROTEIN"/>
    <property type="match status" value="1"/>
</dbReference>
<dbReference type="GeneID" id="106478875"/>
<dbReference type="Gene3D" id="1.25.40.370">
    <property type="match status" value="1"/>
</dbReference>
<dbReference type="SUPFAM" id="SSF52540">
    <property type="entry name" value="P-loop containing nucleoside triphosphate hydrolases"/>
    <property type="match status" value="1"/>
</dbReference>
<reference evidence="9" key="1">
    <citation type="submission" date="2025-08" db="UniProtKB">
        <authorList>
            <consortium name="RefSeq"/>
        </authorList>
    </citation>
    <scope>IDENTIFICATION</scope>
    <source>
        <tissue evidence="9">Muscle</tissue>
    </source>
</reference>
<feature type="domain" description="NACHT" evidence="4">
    <location>
        <begin position="384"/>
        <end position="554"/>
    </location>
</feature>
<protein>
    <submittedName>
        <fullName evidence="9">NACHT and WD repeat domain-containing protein 2-like</fullName>
    </submittedName>
</protein>
<dbReference type="Gene3D" id="2.130.10.10">
    <property type="entry name" value="YVTN repeat-like/Quinoprotein amine dehydrogenase"/>
    <property type="match status" value="3"/>
</dbReference>
<sequence>MDERAIDKIFAGCLDDLPPVSSKIVRIFTSSTFTDMSMERNTLMEEVYPRIKEYCRERHGLEFQVVDMRWGVRDEATDDHMTTDLCMNEIKNCQRVSMGPNFVVFLAQKYGYRPIPTKIDAKEFLLLRDALVSVGSDVSLLDKWYQEDNNSVPSEYVLQPISSILFNFNNKRVPKLQAQDQATWWDTLSKLQKLLRKAAQSLHAAGKLDDEATHNYMMSVTEREVINGILNTRNTRSHCLAYVRQINNINMANLRVASQFIDVSNRTVDAEAQKLLSNLRDDRLPAKIEPPNYVKYTVEWSGKDGLNAEAHKDYLKHFTSHFYRHIIKLVDRAMRKEDLSSQGQIVTEILQHLHACNNAVRIFQGREEELEAIRHYIQGPSDQPFILHGEGGCGKTSLLAKVASMVSLWCNQEIKPVIILRFLGTTPDSSSIIPMLTSICEQISYNFILPWTDIPDDLVPLIAFLKRLLAQATKEQPLYIFIDSIDQLSGPNEANKLSWLPTHLPPYVKMVVSSVSGDSKDFRLIQRILENSEQFLEVKPLGVDLAITVIQSWLKGVCRDLNAYQWKVVRSALVRCSLPIFVKLVFADICRWKSYSKATETTLASTVMDSIMKLLDRIEMQHGKTLVFHALAYITASRSGLSESELEDLISLDDKVLDDIYQYHLPPVRRIPPLLWTRIRNDLPNYLTEREADGVSVLNWYHRQFREAALERYFKNLNAVSYFHSCIADYFLGIWGGGNPKPFKYTEIQRHRFGISSKEGQADRKVPLQPLVFYSNDGRVVRYNLRKFGEMAFHLVRSRRFDDLFEHVLFNYQWLHSKMSSCPIQAVLADFEDAREYLTEKEAMREVILVADAIRLGGAILGQYPNMLAPQIVGRLLPVKDMHQNVNSLIKQCDELGPQHCALIPAYHCLHTPGGPLKYSLEGHQFAIFGFALTSDLRYVLSVSNRFLMWDLSTGEVTRDINPNIQGIMQTLALSPDDKFAVTFTNYDEILILNLLIGEVQSLKETFPPEEHLVGVSITETLLAVWTEKNWCVFSLATGKKKDSRDLLEVNCSIISVIFVGLAEYHVALRASDGEECDIILRTVIRGRKLTDLKLCGGLVFNKEKDLVFISERNNSGYDVMVYKIHTDGWIYDQNITTNANRILELSLTPEDRFLVAVQVCGFSLWDLNEKRILTLDLPHGVRNISTKPLHSQSNLVLTRYNQYAIGGVRKNLYVWDTTEGQILKVLDAHFGRILHLEPLIIDEFNGIVSSSIDRTIKVWNINNIFEQVHLMDRMEMPIDSISISKTGEIAITVTRSCVGIWCLSTGKLWAKLADSPVGAIVTHAVITNNSRYVVSVETGHVLLWSLEKACVAWRHEQKNVRQLLLMMEDTRVLAVSLITDSEAKCVVRRIPEGNIAYSFNFPVLLFKPAVISTDGHYLVLVSLEKGRECISVHQVKNGVLLHKIPLKLNLIRGFSHISAYPAKGYLIALVGTDRAHVVDVKARKFVRSINKWNGCSTTDGKYGLFAPSRGGLELLELRHGNTVHMLLPRVSEGVFSVTTLFTTTNEYVVYYHSGRKTIRLFRVTDGKMIANYRLSAESSCIKSTPDGKSLVVGAVDGSVIVLVIVDPMSSEAQEHLMSLPSRTSDGPHVGKSIMTFKTAAHMVAMAARSKLAGQDDSQPSKTCVLS</sequence>
<evidence type="ECO:0000313" key="8">
    <source>
        <dbReference type="Proteomes" id="UP000694941"/>
    </source>
</evidence>
<dbReference type="InterPro" id="IPR052752">
    <property type="entry name" value="NACHT-WD_repeat"/>
</dbReference>
<dbReference type="Pfam" id="PF23586">
    <property type="entry name" value="Beta-prop_NWD2_C"/>
    <property type="match status" value="1"/>
</dbReference>
<dbReference type="InterPro" id="IPR015943">
    <property type="entry name" value="WD40/YVTN_repeat-like_dom_sf"/>
</dbReference>
<feature type="domain" description="DUF4062" evidence="5">
    <location>
        <begin position="26"/>
        <end position="113"/>
    </location>
</feature>
<evidence type="ECO:0000256" key="1">
    <source>
        <dbReference type="ARBA" id="ARBA00022574"/>
    </source>
</evidence>
<feature type="domain" description="NWD2 C-terminal beta-propeller" evidence="6">
    <location>
        <begin position="1269"/>
        <end position="1605"/>
    </location>
</feature>
<dbReference type="InterPro" id="IPR001680">
    <property type="entry name" value="WD40_rpt"/>
</dbReference>
<feature type="domain" description="NWD1/2-like winged helix-turn-helix" evidence="7">
    <location>
        <begin position="604"/>
        <end position="719"/>
    </location>
</feature>
<gene>
    <name evidence="9" type="primary">LOC106478875</name>
</gene>
<dbReference type="InterPro" id="IPR057588">
    <property type="entry name" value="NWD1/2-like_WH"/>
</dbReference>
<accession>A0ABM1S3Q9</accession>
<evidence type="ECO:0000256" key="3">
    <source>
        <dbReference type="PROSITE-ProRule" id="PRU00221"/>
    </source>
</evidence>
<evidence type="ECO:0000259" key="4">
    <source>
        <dbReference type="Pfam" id="PF05729"/>
    </source>
</evidence>
<evidence type="ECO:0000313" key="9">
    <source>
        <dbReference type="RefSeq" id="XP_022238264.1"/>
    </source>
</evidence>
<dbReference type="InterPro" id="IPR025139">
    <property type="entry name" value="DUF4062"/>
</dbReference>
<dbReference type="Pfam" id="PF13271">
    <property type="entry name" value="DUF4062"/>
    <property type="match status" value="1"/>
</dbReference>
<dbReference type="InterPro" id="IPR056534">
    <property type="entry name" value="Beta-prop_NWD2_C"/>
</dbReference>
<dbReference type="SMART" id="SM00320">
    <property type="entry name" value="WD40"/>
    <property type="match status" value="3"/>
</dbReference>
<dbReference type="Pfam" id="PF05729">
    <property type="entry name" value="NACHT"/>
    <property type="match status" value="1"/>
</dbReference>
<dbReference type="RefSeq" id="XP_022238264.1">
    <property type="nucleotide sequence ID" value="XM_022382556.1"/>
</dbReference>
<dbReference type="SUPFAM" id="SSF50998">
    <property type="entry name" value="Quinoprotein alcohol dehydrogenase-like"/>
    <property type="match status" value="2"/>
</dbReference>
<keyword evidence="2" id="KW-0677">Repeat</keyword>
<dbReference type="InterPro" id="IPR027417">
    <property type="entry name" value="P-loop_NTPase"/>
</dbReference>
<feature type="repeat" description="WD" evidence="3">
    <location>
        <begin position="1248"/>
        <end position="1264"/>
    </location>
</feature>
<dbReference type="Gene3D" id="3.40.50.300">
    <property type="entry name" value="P-loop containing nucleotide triphosphate hydrolases"/>
    <property type="match status" value="1"/>
</dbReference>